<sequence length="111" mass="12034">MAEGAAVSLATIHNDVGTKGDLLMTAVALEEEARAAGCAIVVDPMRDPATTLHSLTCRYCDHWLGYRAKEMRRSAAALFVARFHPIDGGRWAEIDARLSHQVARLVARGFG</sequence>
<evidence type="ECO:0000313" key="1">
    <source>
        <dbReference type="EMBL" id="TNC65040.1"/>
    </source>
</evidence>
<proteinExistence type="predicted"/>
<dbReference type="Proteomes" id="UP000305709">
    <property type="component" value="Unassembled WGS sequence"/>
</dbReference>
<comment type="caution">
    <text evidence="1">The sequence shown here is derived from an EMBL/GenBank/DDBJ whole genome shotgun (WGS) entry which is preliminary data.</text>
</comment>
<protein>
    <submittedName>
        <fullName evidence="1">Uncharacterized protein</fullName>
    </submittedName>
</protein>
<keyword evidence="2" id="KW-1185">Reference proteome</keyword>
<dbReference type="RefSeq" id="WP_139083109.1">
    <property type="nucleotide sequence ID" value="NZ_VDFV01000040.1"/>
</dbReference>
<dbReference type="EMBL" id="VDFV01000040">
    <property type="protein sequence ID" value="TNC65040.1"/>
    <property type="molecule type" value="Genomic_DNA"/>
</dbReference>
<reference evidence="1 2" key="1">
    <citation type="submission" date="2019-06" db="EMBL/GenBank/DDBJ databases">
        <authorList>
            <person name="Jiang L."/>
        </authorList>
    </citation>
    <scope>NUCLEOTIDE SEQUENCE [LARGE SCALE GENOMIC DNA]</scope>
    <source>
        <strain evidence="1 2">YIM 48858</strain>
    </source>
</reference>
<dbReference type="OrthoDB" id="7185252at2"/>
<gene>
    <name evidence="1" type="ORF">FHG71_18125</name>
</gene>
<name>A0A5C4NA93_9RHOB</name>
<evidence type="ECO:0000313" key="2">
    <source>
        <dbReference type="Proteomes" id="UP000305709"/>
    </source>
</evidence>
<dbReference type="AlphaFoldDB" id="A0A5C4NA93"/>
<organism evidence="1 2">
    <name type="scientific">Rubellimicrobium roseum</name>
    <dbReference type="NCBI Taxonomy" id="687525"/>
    <lineage>
        <taxon>Bacteria</taxon>
        <taxon>Pseudomonadati</taxon>
        <taxon>Pseudomonadota</taxon>
        <taxon>Alphaproteobacteria</taxon>
        <taxon>Rhodobacterales</taxon>
        <taxon>Roseobacteraceae</taxon>
        <taxon>Rubellimicrobium</taxon>
    </lineage>
</organism>
<accession>A0A5C4NA93</accession>